<feature type="region of interest" description="Disordered" evidence="1">
    <location>
        <begin position="1"/>
        <end position="25"/>
    </location>
</feature>
<feature type="region of interest" description="Disordered" evidence="1">
    <location>
        <begin position="52"/>
        <end position="88"/>
    </location>
</feature>
<feature type="compositionally biased region" description="Polar residues" evidence="1">
    <location>
        <begin position="56"/>
        <end position="68"/>
    </location>
</feature>
<sequence>MATLQAQSLIFSSSSSSPSGQRKLRASLHVPVNLRTKVVSLPKLNLGGLSLRQDDTATSLTQPPQANDSFRGRALGLQDSRDSRRRRR</sequence>
<dbReference type="Proteomes" id="UP000317650">
    <property type="component" value="Chromosome 7"/>
</dbReference>
<organism evidence="2 3">
    <name type="scientific">Musa balbisiana</name>
    <name type="common">Banana</name>
    <dbReference type="NCBI Taxonomy" id="52838"/>
    <lineage>
        <taxon>Eukaryota</taxon>
        <taxon>Viridiplantae</taxon>
        <taxon>Streptophyta</taxon>
        <taxon>Embryophyta</taxon>
        <taxon>Tracheophyta</taxon>
        <taxon>Spermatophyta</taxon>
        <taxon>Magnoliopsida</taxon>
        <taxon>Liliopsida</taxon>
        <taxon>Zingiberales</taxon>
        <taxon>Musaceae</taxon>
        <taxon>Musa</taxon>
    </lineage>
</organism>
<evidence type="ECO:0000313" key="3">
    <source>
        <dbReference type="Proteomes" id="UP000317650"/>
    </source>
</evidence>
<gene>
    <name evidence="2" type="ORF">C4D60_Mb07t19580</name>
</gene>
<evidence type="ECO:0000313" key="2">
    <source>
        <dbReference type="EMBL" id="THU61086.1"/>
    </source>
</evidence>
<comment type="caution">
    <text evidence="2">The sequence shown here is derived from an EMBL/GenBank/DDBJ whole genome shotgun (WGS) entry which is preliminary data.</text>
</comment>
<name>A0A4V4H6S8_MUSBA</name>
<protein>
    <submittedName>
        <fullName evidence="2">Uncharacterized protein</fullName>
    </submittedName>
</protein>
<proteinExistence type="predicted"/>
<dbReference type="AlphaFoldDB" id="A0A4V4H6S8"/>
<keyword evidence="3" id="KW-1185">Reference proteome</keyword>
<dbReference type="EMBL" id="PYDT01000005">
    <property type="protein sequence ID" value="THU61086.1"/>
    <property type="molecule type" value="Genomic_DNA"/>
</dbReference>
<feature type="compositionally biased region" description="Polar residues" evidence="1">
    <location>
        <begin position="1"/>
        <end position="11"/>
    </location>
</feature>
<evidence type="ECO:0000256" key="1">
    <source>
        <dbReference type="SAM" id="MobiDB-lite"/>
    </source>
</evidence>
<reference evidence="2 3" key="1">
    <citation type="journal article" date="2019" name="Nat. Plants">
        <title>Genome sequencing of Musa balbisiana reveals subgenome evolution and function divergence in polyploid bananas.</title>
        <authorList>
            <person name="Yao X."/>
        </authorList>
    </citation>
    <scope>NUCLEOTIDE SEQUENCE [LARGE SCALE GENOMIC DNA]</scope>
    <source>
        <strain evidence="3">cv. DH-PKW</strain>
        <tissue evidence="2">Leaves</tissue>
    </source>
</reference>
<accession>A0A4V4H6S8</accession>